<sequence>MRTLDVVALVKDFPKEGLQRGQVGTIVETLSPAVFLVEFADMQGEAYAFLTVTEADLLVLHHQPALKVA</sequence>
<dbReference type="EMBL" id="PSYR01000002">
    <property type="protein sequence ID" value="RCN56894.1"/>
    <property type="molecule type" value="Genomic_DNA"/>
</dbReference>
<gene>
    <name evidence="1" type="ORF">C4900_14255</name>
</gene>
<reference evidence="1 2" key="1">
    <citation type="submission" date="2018-02" db="EMBL/GenBank/DDBJ databases">
        <title>Insights into the biology of acidophilic members of the Acidiferrobacteraceae family derived from comparative genomic analyses.</title>
        <authorList>
            <person name="Issotta F."/>
            <person name="Thyssen C."/>
            <person name="Mena C."/>
            <person name="Moya A."/>
            <person name="Bellenberg S."/>
            <person name="Sproer C."/>
            <person name="Covarrubias P.C."/>
            <person name="Sand W."/>
            <person name="Quatrini R."/>
            <person name="Vera M."/>
        </authorList>
    </citation>
    <scope>NUCLEOTIDE SEQUENCE [LARGE SCALE GENOMIC DNA]</scope>
    <source>
        <strain evidence="2">m-1</strain>
    </source>
</reference>
<dbReference type="Proteomes" id="UP000253250">
    <property type="component" value="Unassembled WGS sequence"/>
</dbReference>
<organism evidence="1 2">
    <name type="scientific">Acidiferrobacter thiooxydans</name>
    <dbReference type="NCBI Taxonomy" id="163359"/>
    <lineage>
        <taxon>Bacteria</taxon>
        <taxon>Pseudomonadati</taxon>
        <taxon>Pseudomonadota</taxon>
        <taxon>Gammaproteobacteria</taxon>
        <taxon>Acidiferrobacterales</taxon>
        <taxon>Acidiferrobacteraceae</taxon>
        <taxon>Acidiferrobacter</taxon>
    </lineage>
</organism>
<evidence type="ECO:0000313" key="1">
    <source>
        <dbReference type="EMBL" id="RCN56894.1"/>
    </source>
</evidence>
<accession>A0A1C2G343</accession>
<dbReference type="Pfam" id="PF16277">
    <property type="entry name" value="DUF4926"/>
    <property type="match status" value="1"/>
</dbReference>
<name>A0A1C2G343_9GAMM</name>
<keyword evidence="2" id="KW-1185">Reference proteome</keyword>
<proteinExistence type="predicted"/>
<dbReference type="RefSeq" id="WP_065969404.1">
    <property type="nucleotide sequence ID" value="NZ_CP080624.1"/>
</dbReference>
<dbReference type="AlphaFoldDB" id="A0A1C2G343"/>
<evidence type="ECO:0000313" key="2">
    <source>
        <dbReference type="Proteomes" id="UP000253250"/>
    </source>
</evidence>
<comment type="caution">
    <text evidence="1">The sequence shown here is derived from an EMBL/GenBank/DDBJ whole genome shotgun (WGS) entry which is preliminary data.</text>
</comment>
<protein>
    <submittedName>
        <fullName evidence="1">DUF4926 domain-containing protein</fullName>
    </submittedName>
</protein>
<dbReference type="InterPro" id="IPR032568">
    <property type="entry name" value="DUF4926"/>
</dbReference>
<dbReference type="OrthoDB" id="5297091at2"/>